<comment type="caution">
    <text evidence="6">The sequence shown here is derived from an EMBL/GenBank/DDBJ whole genome shotgun (WGS) entry which is preliminary data.</text>
</comment>
<organism evidence="6 7">
    <name type="scientific">Geobacter argillaceus</name>
    <dbReference type="NCBI Taxonomy" id="345631"/>
    <lineage>
        <taxon>Bacteria</taxon>
        <taxon>Pseudomonadati</taxon>
        <taxon>Thermodesulfobacteriota</taxon>
        <taxon>Desulfuromonadia</taxon>
        <taxon>Geobacterales</taxon>
        <taxon>Geobacteraceae</taxon>
        <taxon>Geobacter</taxon>
    </lineage>
</organism>
<evidence type="ECO:0000313" key="6">
    <source>
        <dbReference type="EMBL" id="TWJ19668.1"/>
    </source>
</evidence>
<comment type="cofactor">
    <cofactor evidence="1">
        <name>Zn(2+)</name>
        <dbReference type="ChEBI" id="CHEBI:29105"/>
    </cofactor>
</comment>
<dbReference type="FunFam" id="3.30.830.10:FF:000008">
    <property type="entry name" value="Mitochondrial-processing peptidase subunit beta"/>
    <property type="match status" value="1"/>
</dbReference>
<feature type="domain" description="Peptidase M16 C-terminal" evidence="5">
    <location>
        <begin position="165"/>
        <end position="339"/>
    </location>
</feature>
<dbReference type="GO" id="GO:0006508">
    <property type="term" value="P:proteolysis"/>
    <property type="evidence" value="ECO:0007669"/>
    <property type="project" value="InterPro"/>
</dbReference>
<evidence type="ECO:0000313" key="7">
    <source>
        <dbReference type="Proteomes" id="UP000319449"/>
    </source>
</evidence>
<dbReference type="Pfam" id="PF05193">
    <property type="entry name" value="Peptidase_M16_C"/>
    <property type="match status" value="1"/>
</dbReference>
<dbReference type="GO" id="GO:0046872">
    <property type="term" value="F:metal ion binding"/>
    <property type="evidence" value="ECO:0007669"/>
    <property type="project" value="InterPro"/>
</dbReference>
<proteinExistence type="inferred from homology"/>
<evidence type="ECO:0000259" key="5">
    <source>
        <dbReference type="Pfam" id="PF05193"/>
    </source>
</evidence>
<dbReference type="EMBL" id="VLLN01000007">
    <property type="protein sequence ID" value="TWJ19668.1"/>
    <property type="molecule type" value="Genomic_DNA"/>
</dbReference>
<dbReference type="PROSITE" id="PS00143">
    <property type="entry name" value="INSULINASE"/>
    <property type="match status" value="1"/>
</dbReference>
<dbReference type="InterPro" id="IPR011249">
    <property type="entry name" value="Metalloenz_LuxS/M16"/>
</dbReference>
<gene>
    <name evidence="6" type="ORF">JN12_01468</name>
</gene>
<dbReference type="InterPro" id="IPR011765">
    <property type="entry name" value="Pept_M16_N"/>
</dbReference>
<dbReference type="Proteomes" id="UP000319449">
    <property type="component" value="Unassembled WGS sequence"/>
</dbReference>
<dbReference type="AlphaFoldDB" id="A0A562VP55"/>
<dbReference type="PANTHER" id="PTHR11851">
    <property type="entry name" value="METALLOPROTEASE"/>
    <property type="match status" value="1"/>
</dbReference>
<dbReference type="Gene3D" id="3.30.830.10">
    <property type="entry name" value="Metalloenzyme, LuxS/M16 peptidase-like"/>
    <property type="match status" value="2"/>
</dbReference>
<name>A0A562VP55_9BACT</name>
<dbReference type="PANTHER" id="PTHR11851:SF49">
    <property type="entry name" value="MITOCHONDRIAL-PROCESSING PEPTIDASE SUBUNIT ALPHA"/>
    <property type="match status" value="1"/>
</dbReference>
<sequence>MISKTVLNNGIRVINQYIPHAHSVSIGIWVASGSRHESPSRNGIAHVIEHLLFKGTKTRSSLDIAREIDSVGGVLNAFTGREFVCYYTKVLEEYLPGAVGLLADIFLNSVFDEDEIDKERKVILQEIRMLEDSPDDFIHDLFHQNVWKGHPLGMPIIGTVETVESLTRDDIVAYQRETYRAGDIIIASAGKVTHDRLLELLNSVFDAVPSGGGTDNGTPPPYEKRLERVQRDLEQVLICLGTKALPQNHPKRFEALILNTILGGSMSSRLFQEVREKEGLAYSIYSYLASHSDAGTLVVSSGTSKDKVSQVLDILLREMRRIKNEPVGADELDAARALLKGNILLSLESNDNVMSKLAKNEIYFGAYQPLENIIKGLQQVTVQSLLELCQEILDDRYLTLQLMGDLEGIPTDPAELTL</sequence>
<evidence type="ECO:0000259" key="4">
    <source>
        <dbReference type="Pfam" id="PF00675"/>
    </source>
</evidence>
<reference evidence="6 7" key="1">
    <citation type="submission" date="2019-07" db="EMBL/GenBank/DDBJ databases">
        <title>Genomic Encyclopedia of Archaeal and Bacterial Type Strains, Phase II (KMG-II): from individual species to whole genera.</title>
        <authorList>
            <person name="Goeker M."/>
        </authorList>
    </citation>
    <scope>NUCLEOTIDE SEQUENCE [LARGE SCALE GENOMIC DNA]</scope>
    <source>
        <strain evidence="6 7">ATCC BAA-1139</strain>
    </source>
</reference>
<dbReference type="OrthoDB" id="9811314at2"/>
<evidence type="ECO:0000256" key="1">
    <source>
        <dbReference type="ARBA" id="ARBA00001947"/>
    </source>
</evidence>
<accession>A0A562VP55</accession>
<comment type="similarity">
    <text evidence="2 3">Belongs to the peptidase M16 family.</text>
</comment>
<dbReference type="RefSeq" id="WP_145020511.1">
    <property type="nucleotide sequence ID" value="NZ_VLLN01000007.1"/>
</dbReference>
<dbReference type="Pfam" id="PF00675">
    <property type="entry name" value="Peptidase_M16"/>
    <property type="match status" value="1"/>
</dbReference>
<evidence type="ECO:0000256" key="3">
    <source>
        <dbReference type="RuleBase" id="RU004447"/>
    </source>
</evidence>
<dbReference type="SUPFAM" id="SSF63411">
    <property type="entry name" value="LuxS/MPP-like metallohydrolase"/>
    <property type="match status" value="2"/>
</dbReference>
<dbReference type="InterPro" id="IPR050361">
    <property type="entry name" value="MPP/UQCRC_Complex"/>
</dbReference>
<dbReference type="InterPro" id="IPR001431">
    <property type="entry name" value="Pept_M16_Zn_BS"/>
</dbReference>
<keyword evidence="7" id="KW-1185">Reference proteome</keyword>
<feature type="domain" description="Peptidase M16 N-terminal" evidence="4">
    <location>
        <begin position="12"/>
        <end position="159"/>
    </location>
</feature>
<dbReference type="InterPro" id="IPR007863">
    <property type="entry name" value="Peptidase_M16_C"/>
</dbReference>
<protein>
    <submittedName>
        <fullName evidence="6">Putative Zn-dependent peptidase</fullName>
    </submittedName>
</protein>
<evidence type="ECO:0000256" key="2">
    <source>
        <dbReference type="ARBA" id="ARBA00007261"/>
    </source>
</evidence>
<dbReference type="GO" id="GO:0004222">
    <property type="term" value="F:metalloendopeptidase activity"/>
    <property type="evidence" value="ECO:0007669"/>
    <property type="project" value="InterPro"/>
</dbReference>